<dbReference type="RefSeq" id="WP_339391486.1">
    <property type="nucleotide sequence ID" value="NZ_BAAAAF010000001.1"/>
</dbReference>
<feature type="transmembrane region" description="Helical" evidence="2">
    <location>
        <begin position="24"/>
        <end position="44"/>
    </location>
</feature>
<sequence>MSSRPSSPVVADDPRVPLGLRNGASIFLVSLAGLMMANLAPLIMSVLEDVGFDVIASGNILTWALLASAVVGLATSRFASGAHRRTLASIGLVIAIAGFLVAAFAGSPGLVVTGFIAGGAGVGTAISASGAAIAAVRNPNRVSATSGVVNRLLVMVVLAVIPILGLAQITVFGALALLAAISLAVTVWLPDTPDYSTAEIVAEAPTTAPTPRRVIIAGIGILIVFPVWGTSEDSVWTLAPVLGDAVGMSEQSLGFALSAAAGVGAAAMLVVTLLGTRIGRAVPLAIALFLGGVTKIWIGMTTDAQTLGILIIVVNTVYAFAFVLFIATAAGLDARGSWSGPLIGAYIVGSSFAPIIGAWVIESVGIANFGLIMGIVSFVVIIPTVMIARVSTSVERTLSHLGEDTSDRPAVADPSASADRSAAD</sequence>
<keyword evidence="4" id="KW-1185">Reference proteome</keyword>
<evidence type="ECO:0008006" key="5">
    <source>
        <dbReference type="Google" id="ProtNLM"/>
    </source>
</evidence>
<evidence type="ECO:0000256" key="2">
    <source>
        <dbReference type="SAM" id="Phobius"/>
    </source>
</evidence>
<keyword evidence="2" id="KW-0812">Transmembrane</keyword>
<keyword evidence="2" id="KW-0472">Membrane</keyword>
<dbReference type="InterPro" id="IPR036259">
    <property type="entry name" value="MFS_trans_sf"/>
</dbReference>
<feature type="transmembrane region" description="Helical" evidence="2">
    <location>
        <begin position="251"/>
        <end position="274"/>
    </location>
</feature>
<name>A0ABP3C4E5_9MICO</name>
<feature type="transmembrane region" description="Helical" evidence="2">
    <location>
        <begin position="148"/>
        <end position="165"/>
    </location>
</feature>
<feature type="transmembrane region" description="Helical" evidence="2">
    <location>
        <begin position="171"/>
        <end position="189"/>
    </location>
</feature>
<feature type="transmembrane region" description="Helical" evidence="2">
    <location>
        <begin position="306"/>
        <end position="330"/>
    </location>
</feature>
<evidence type="ECO:0000313" key="4">
    <source>
        <dbReference type="Proteomes" id="UP001498238"/>
    </source>
</evidence>
<feature type="region of interest" description="Disordered" evidence="1">
    <location>
        <begin position="404"/>
        <end position="424"/>
    </location>
</feature>
<protein>
    <recommendedName>
        <fullName evidence="5">MFS transporter</fullName>
    </recommendedName>
</protein>
<feature type="transmembrane region" description="Helical" evidence="2">
    <location>
        <begin position="367"/>
        <end position="388"/>
    </location>
</feature>
<feature type="transmembrane region" description="Helical" evidence="2">
    <location>
        <begin position="86"/>
        <end position="105"/>
    </location>
</feature>
<dbReference type="EMBL" id="BAAAAF010000001">
    <property type="protein sequence ID" value="GAA0034511.1"/>
    <property type="molecule type" value="Genomic_DNA"/>
</dbReference>
<dbReference type="Pfam" id="PF07690">
    <property type="entry name" value="MFS_1"/>
    <property type="match status" value="1"/>
</dbReference>
<comment type="caution">
    <text evidence="3">The sequence shown here is derived from an EMBL/GenBank/DDBJ whole genome shotgun (WGS) entry which is preliminary data.</text>
</comment>
<feature type="transmembrane region" description="Helical" evidence="2">
    <location>
        <begin position="281"/>
        <end position="300"/>
    </location>
</feature>
<feature type="transmembrane region" description="Helical" evidence="2">
    <location>
        <begin position="342"/>
        <end position="361"/>
    </location>
</feature>
<feature type="transmembrane region" description="Helical" evidence="2">
    <location>
        <begin position="111"/>
        <end position="136"/>
    </location>
</feature>
<dbReference type="Proteomes" id="UP001498238">
    <property type="component" value="Unassembled WGS sequence"/>
</dbReference>
<dbReference type="InterPro" id="IPR011701">
    <property type="entry name" value="MFS"/>
</dbReference>
<evidence type="ECO:0000313" key="3">
    <source>
        <dbReference type="EMBL" id="GAA0034511.1"/>
    </source>
</evidence>
<feature type="transmembrane region" description="Helical" evidence="2">
    <location>
        <begin position="50"/>
        <end position="74"/>
    </location>
</feature>
<dbReference type="SUPFAM" id="SSF103473">
    <property type="entry name" value="MFS general substrate transporter"/>
    <property type="match status" value="1"/>
</dbReference>
<gene>
    <name evidence="3" type="ORF">NCCP602_04720</name>
</gene>
<dbReference type="Gene3D" id="1.20.1250.20">
    <property type="entry name" value="MFS general substrate transporter like domains"/>
    <property type="match status" value="2"/>
</dbReference>
<feature type="transmembrane region" description="Helical" evidence="2">
    <location>
        <begin position="214"/>
        <end position="231"/>
    </location>
</feature>
<proteinExistence type="predicted"/>
<accession>A0ABP3C4E5</accession>
<feature type="compositionally biased region" description="Low complexity" evidence="1">
    <location>
        <begin position="408"/>
        <end position="424"/>
    </location>
</feature>
<organism evidence="3 4">
    <name type="scientific">Brevibacterium metallidurans</name>
    <dbReference type="NCBI Taxonomy" id="1482676"/>
    <lineage>
        <taxon>Bacteria</taxon>
        <taxon>Bacillati</taxon>
        <taxon>Actinomycetota</taxon>
        <taxon>Actinomycetes</taxon>
        <taxon>Micrococcales</taxon>
        <taxon>Brevibacteriaceae</taxon>
        <taxon>Brevibacterium</taxon>
    </lineage>
</organism>
<keyword evidence="2" id="KW-1133">Transmembrane helix</keyword>
<evidence type="ECO:0000256" key="1">
    <source>
        <dbReference type="SAM" id="MobiDB-lite"/>
    </source>
</evidence>
<reference evidence="3 4" key="1">
    <citation type="submission" date="2024-01" db="EMBL/GenBank/DDBJ databases">
        <title>Characterization of antibiotic resistant novel bacterial strains and their environmental applications.</title>
        <authorList>
            <person name="Manzoor S."/>
            <person name="Abbas S."/>
            <person name="Arshad M."/>
            <person name="Ahmed I."/>
        </authorList>
    </citation>
    <scope>NUCLEOTIDE SEQUENCE [LARGE SCALE GENOMIC DNA]</scope>
    <source>
        <strain evidence="3 4">NCCP-602</strain>
    </source>
</reference>